<keyword evidence="3" id="KW-1185">Reference proteome</keyword>
<dbReference type="Pfam" id="PF19026">
    <property type="entry name" value="UBA_HYPK"/>
    <property type="match status" value="1"/>
</dbReference>
<accession>A0A0F4ZDE9</accession>
<dbReference type="Proteomes" id="UP000033483">
    <property type="component" value="Unassembled WGS sequence"/>
</dbReference>
<dbReference type="GO" id="GO:0050821">
    <property type="term" value="P:protein stabilization"/>
    <property type="evidence" value="ECO:0007669"/>
    <property type="project" value="TreeGrafter"/>
</dbReference>
<dbReference type="AlphaFoldDB" id="A0A0F4ZDE9"/>
<dbReference type="InterPro" id="IPR044034">
    <property type="entry name" value="NAC-like_UBA"/>
</dbReference>
<protein>
    <recommendedName>
        <fullName evidence="1">Nascent polypeptide-associated complex subunit alpha-like UBA domain-containing protein</fullName>
    </recommendedName>
</protein>
<comment type="caution">
    <text evidence="2">The sequence shown here is derived from an EMBL/GenBank/DDBJ whole genome shotgun (WGS) entry which is preliminary data.</text>
</comment>
<evidence type="ECO:0000313" key="3">
    <source>
        <dbReference type="Proteomes" id="UP000033483"/>
    </source>
</evidence>
<dbReference type="PANTHER" id="PTHR31184">
    <property type="entry name" value="HUNTINGTIN-INTERACTING PROTEIN K FAMILY MEMBER"/>
    <property type="match status" value="1"/>
</dbReference>
<proteinExistence type="predicted"/>
<evidence type="ECO:0000259" key="1">
    <source>
        <dbReference type="Pfam" id="PF19026"/>
    </source>
</evidence>
<sequence>MTEKPLPIVAVEAAPAASASAEDRKTASALASMDAVANESAKPAAAVDQDAMNKAVKGLSKNGTTRTAAKAVKVNQADVLLLVEQLELTKSKATELLKQHDGSAVKAMAAYISV</sequence>
<reference evidence="2 3" key="1">
    <citation type="submission" date="2015-03" db="EMBL/GenBank/DDBJ databases">
        <authorList>
            <person name="Radwan O."/>
            <person name="Al-Naeli F.A."/>
            <person name="Rendon G.A."/>
            <person name="Fields C."/>
        </authorList>
    </citation>
    <scope>NUCLEOTIDE SEQUENCE [LARGE SCALE GENOMIC DNA]</scope>
    <source>
        <strain evidence="2">CR-DP1</strain>
    </source>
</reference>
<name>A0A0F4ZDE9_9PEZI</name>
<feature type="domain" description="Nascent polypeptide-associated complex subunit alpha-like UBA" evidence="1">
    <location>
        <begin position="72"/>
        <end position="112"/>
    </location>
</feature>
<dbReference type="GO" id="GO:0043066">
    <property type="term" value="P:negative regulation of apoptotic process"/>
    <property type="evidence" value="ECO:0007669"/>
    <property type="project" value="TreeGrafter"/>
</dbReference>
<dbReference type="EMBL" id="LAEV01001376">
    <property type="protein sequence ID" value="KKA28235.1"/>
    <property type="molecule type" value="Genomic_DNA"/>
</dbReference>
<organism evidence="2 3">
    <name type="scientific">Thielaviopsis punctulata</name>
    <dbReference type="NCBI Taxonomy" id="72032"/>
    <lineage>
        <taxon>Eukaryota</taxon>
        <taxon>Fungi</taxon>
        <taxon>Dikarya</taxon>
        <taxon>Ascomycota</taxon>
        <taxon>Pezizomycotina</taxon>
        <taxon>Sordariomycetes</taxon>
        <taxon>Hypocreomycetidae</taxon>
        <taxon>Microascales</taxon>
        <taxon>Ceratocystidaceae</taxon>
        <taxon>Thielaviopsis</taxon>
    </lineage>
</organism>
<evidence type="ECO:0000313" key="2">
    <source>
        <dbReference type="EMBL" id="KKA28235.1"/>
    </source>
</evidence>
<dbReference type="OrthoDB" id="285219at2759"/>
<dbReference type="InterPro" id="IPR052617">
    <property type="entry name" value="Huntingtin-int_K"/>
</dbReference>
<gene>
    <name evidence="2" type="ORF">TD95_002419</name>
</gene>
<dbReference type="PANTHER" id="PTHR31184:SF2">
    <property type="entry name" value="HUNTINGTIN-INTERACTING PROTEIN K"/>
    <property type="match status" value="1"/>
</dbReference>